<feature type="region of interest" description="Disordered" evidence="1">
    <location>
        <begin position="1"/>
        <end position="29"/>
    </location>
</feature>
<dbReference type="Proteomes" id="UP001148838">
    <property type="component" value="Unassembled WGS sequence"/>
</dbReference>
<protein>
    <submittedName>
        <fullName evidence="2">Uncharacterized protein</fullName>
    </submittedName>
</protein>
<reference evidence="2 3" key="1">
    <citation type="journal article" date="2022" name="Allergy">
        <title>Genome assembly and annotation of Periplaneta americana reveal a comprehensive cockroach allergen profile.</title>
        <authorList>
            <person name="Wang L."/>
            <person name="Xiong Q."/>
            <person name="Saelim N."/>
            <person name="Wang L."/>
            <person name="Nong W."/>
            <person name="Wan A.T."/>
            <person name="Shi M."/>
            <person name="Liu X."/>
            <person name="Cao Q."/>
            <person name="Hui J.H.L."/>
            <person name="Sookrung N."/>
            <person name="Leung T.F."/>
            <person name="Tungtrongchitr A."/>
            <person name="Tsui S.K.W."/>
        </authorList>
    </citation>
    <scope>NUCLEOTIDE SEQUENCE [LARGE SCALE GENOMIC DNA]</scope>
    <source>
        <strain evidence="2">PWHHKU_190912</strain>
    </source>
</reference>
<feature type="region of interest" description="Disordered" evidence="1">
    <location>
        <begin position="65"/>
        <end position="137"/>
    </location>
</feature>
<gene>
    <name evidence="2" type="ORF">ANN_11345</name>
</gene>
<evidence type="ECO:0000256" key="1">
    <source>
        <dbReference type="SAM" id="MobiDB-lite"/>
    </source>
</evidence>
<accession>A0ABQ8T4R8</accession>
<proteinExistence type="predicted"/>
<feature type="compositionally biased region" description="Basic residues" evidence="1">
    <location>
        <begin position="92"/>
        <end position="101"/>
    </location>
</feature>
<keyword evidence="3" id="KW-1185">Reference proteome</keyword>
<organism evidence="2 3">
    <name type="scientific">Periplaneta americana</name>
    <name type="common">American cockroach</name>
    <name type="synonym">Blatta americana</name>
    <dbReference type="NCBI Taxonomy" id="6978"/>
    <lineage>
        <taxon>Eukaryota</taxon>
        <taxon>Metazoa</taxon>
        <taxon>Ecdysozoa</taxon>
        <taxon>Arthropoda</taxon>
        <taxon>Hexapoda</taxon>
        <taxon>Insecta</taxon>
        <taxon>Pterygota</taxon>
        <taxon>Neoptera</taxon>
        <taxon>Polyneoptera</taxon>
        <taxon>Dictyoptera</taxon>
        <taxon>Blattodea</taxon>
        <taxon>Blattoidea</taxon>
        <taxon>Blattidae</taxon>
        <taxon>Blattinae</taxon>
        <taxon>Periplaneta</taxon>
    </lineage>
</organism>
<feature type="compositionally biased region" description="Acidic residues" evidence="1">
    <location>
        <begin position="1"/>
        <end position="15"/>
    </location>
</feature>
<sequence>MIDDDDDDDDDDETESVIFGDLRGKRPLEKPRVEDNIKMDMKELGYDARDWINLAQDRDQWRASEFSKSHFRSNKRTGSRLVEVGGTPSRHPTSKPTRRRSPVSSIKPRAEKSLDKSPGSAVFTPPRLRTWPPHLSF</sequence>
<comment type="caution">
    <text evidence="2">The sequence shown here is derived from an EMBL/GenBank/DDBJ whole genome shotgun (WGS) entry which is preliminary data.</text>
</comment>
<dbReference type="EMBL" id="JAJSOF020000015">
    <property type="protein sequence ID" value="KAJ4441489.1"/>
    <property type="molecule type" value="Genomic_DNA"/>
</dbReference>
<evidence type="ECO:0000313" key="3">
    <source>
        <dbReference type="Proteomes" id="UP001148838"/>
    </source>
</evidence>
<name>A0ABQ8T4R8_PERAM</name>
<evidence type="ECO:0000313" key="2">
    <source>
        <dbReference type="EMBL" id="KAJ4441489.1"/>
    </source>
</evidence>
<feature type="compositionally biased region" description="Basic residues" evidence="1">
    <location>
        <begin position="69"/>
        <end position="78"/>
    </location>
</feature>